<sequence>MGLRCKIDAIFVFSTSNIPHLRFRRKKNLENFGASYVEWCQKGREPGLGFMNAKPSEARLANQLLRRASLIII</sequence>
<proteinExistence type="predicted"/>
<comment type="caution">
    <text evidence="1">The sequence shown here is derived from an EMBL/GenBank/DDBJ whole genome shotgun (WGS) entry which is preliminary data.</text>
</comment>
<evidence type="ECO:0000313" key="1">
    <source>
        <dbReference type="EMBL" id="EYC24150.1"/>
    </source>
</evidence>
<name>A0A016V9P8_9BILA</name>
<keyword evidence="2" id="KW-1185">Reference proteome</keyword>
<dbReference type="EMBL" id="JARK01001350">
    <property type="protein sequence ID" value="EYC24150.1"/>
    <property type="molecule type" value="Genomic_DNA"/>
</dbReference>
<accession>A0A016V9P8</accession>
<dbReference type="AlphaFoldDB" id="A0A016V9P8"/>
<dbReference type="Proteomes" id="UP000024635">
    <property type="component" value="Unassembled WGS sequence"/>
</dbReference>
<evidence type="ECO:0000313" key="2">
    <source>
        <dbReference type="Proteomes" id="UP000024635"/>
    </source>
</evidence>
<reference evidence="2" key="1">
    <citation type="journal article" date="2015" name="Nat. Genet.">
        <title>The genome and transcriptome of the zoonotic hookworm Ancylostoma ceylanicum identify infection-specific gene families.</title>
        <authorList>
            <person name="Schwarz E.M."/>
            <person name="Hu Y."/>
            <person name="Antoshechkin I."/>
            <person name="Miller M.M."/>
            <person name="Sternberg P.W."/>
            <person name="Aroian R.V."/>
        </authorList>
    </citation>
    <scope>NUCLEOTIDE SEQUENCE</scope>
    <source>
        <strain evidence="2">HY135</strain>
    </source>
</reference>
<organism evidence="1 2">
    <name type="scientific">Ancylostoma ceylanicum</name>
    <dbReference type="NCBI Taxonomy" id="53326"/>
    <lineage>
        <taxon>Eukaryota</taxon>
        <taxon>Metazoa</taxon>
        <taxon>Ecdysozoa</taxon>
        <taxon>Nematoda</taxon>
        <taxon>Chromadorea</taxon>
        <taxon>Rhabditida</taxon>
        <taxon>Rhabditina</taxon>
        <taxon>Rhabditomorpha</taxon>
        <taxon>Strongyloidea</taxon>
        <taxon>Ancylostomatidae</taxon>
        <taxon>Ancylostomatinae</taxon>
        <taxon>Ancylostoma</taxon>
    </lineage>
</organism>
<protein>
    <submittedName>
        <fullName evidence="1">Uncharacterized protein</fullName>
    </submittedName>
</protein>
<gene>
    <name evidence="1" type="primary">Acey_s0014.g2351</name>
    <name evidence="1" type="ORF">Y032_0014g2351</name>
</gene>